<dbReference type="GO" id="GO:0004721">
    <property type="term" value="F:phosphoprotein phosphatase activity"/>
    <property type="evidence" value="ECO:0007669"/>
    <property type="project" value="InterPro"/>
</dbReference>
<proteinExistence type="inferred from homology"/>
<keyword evidence="3" id="KW-1185">Reference proteome</keyword>
<reference evidence="2" key="1">
    <citation type="submission" date="2017-05" db="EMBL/GenBank/DDBJ databases">
        <authorList>
            <consortium name="The Broad Institute Genomics Platform"/>
            <consortium name="The Broad Institute Genomic Center for Infectious Diseases"/>
            <person name="Earl A."/>
            <person name="Manson A."/>
            <person name="Schwartman J."/>
            <person name="Gilmore M."/>
            <person name="Abouelleil A."/>
            <person name="Cao P."/>
            <person name="Chapman S."/>
            <person name="Cusick C."/>
            <person name="Shea T."/>
            <person name="Young S."/>
            <person name="Neafsey D."/>
            <person name="Nusbaum C."/>
            <person name="Birren B."/>
        </authorList>
    </citation>
    <scope>NUCLEOTIDE SEQUENCE</scope>
    <source>
        <strain evidence="2">9E7_DIV0242</strain>
    </source>
</reference>
<evidence type="ECO:0000313" key="2">
    <source>
        <dbReference type="EMBL" id="WYJ90403.1"/>
    </source>
</evidence>
<dbReference type="Pfam" id="PF13350">
    <property type="entry name" value="Y_phosphatase3"/>
    <property type="match status" value="1"/>
</dbReference>
<reference evidence="2" key="2">
    <citation type="submission" date="2024-03" db="EMBL/GenBank/DDBJ databases">
        <title>The Genome Sequence of Enterococcus sp. DIV0242b.</title>
        <authorList>
            <consortium name="The Broad Institute Genomics Platform"/>
            <consortium name="The Broad Institute Microbial Omics Core"/>
            <consortium name="The Broad Institute Genomic Center for Infectious Diseases"/>
            <person name="Earl A."/>
            <person name="Manson A."/>
            <person name="Gilmore M."/>
            <person name="Schwartman J."/>
            <person name="Shea T."/>
            <person name="Abouelleil A."/>
            <person name="Cao P."/>
            <person name="Chapman S."/>
            <person name="Cusick C."/>
            <person name="Young S."/>
            <person name="Neafsey D."/>
            <person name="Nusbaum C."/>
            <person name="Birren B."/>
        </authorList>
    </citation>
    <scope>NUCLEOTIDE SEQUENCE</scope>
    <source>
        <strain evidence="2">9E7_DIV0242</strain>
    </source>
</reference>
<dbReference type="PANTHER" id="PTHR31126">
    <property type="entry name" value="TYROSINE-PROTEIN PHOSPHATASE"/>
    <property type="match status" value="1"/>
</dbReference>
<protein>
    <submittedName>
        <fullName evidence="2">Protein-tyrosine phosphatase</fullName>
    </submittedName>
</protein>
<dbReference type="SUPFAM" id="SSF52799">
    <property type="entry name" value="(Phosphotyrosine protein) phosphatases II"/>
    <property type="match status" value="1"/>
</dbReference>
<name>A0AAQ3Y173_9ENTE</name>
<dbReference type="InterPro" id="IPR026893">
    <property type="entry name" value="Tyr/Ser_Pase_IphP-type"/>
</dbReference>
<accession>A0AAQ3Y173</accession>
<comment type="similarity">
    <text evidence="1">Belongs to the protein-tyrosine phosphatase family.</text>
</comment>
<dbReference type="EMBL" id="CP147247">
    <property type="protein sequence ID" value="WYJ90403.1"/>
    <property type="molecule type" value="Genomic_DNA"/>
</dbReference>
<evidence type="ECO:0000313" key="3">
    <source>
        <dbReference type="Proteomes" id="UP000195141"/>
    </source>
</evidence>
<dbReference type="Proteomes" id="UP000195141">
    <property type="component" value="Chromosome"/>
</dbReference>
<organism evidence="2 3">
    <name type="scientific">Candidatus Enterococcus clewellii</name>
    <dbReference type="NCBI Taxonomy" id="1834193"/>
    <lineage>
        <taxon>Bacteria</taxon>
        <taxon>Bacillati</taxon>
        <taxon>Bacillota</taxon>
        <taxon>Bacilli</taxon>
        <taxon>Lactobacillales</taxon>
        <taxon>Enterococcaceae</taxon>
        <taxon>Enterococcus</taxon>
    </lineage>
</organism>
<sequence length="281" mass="32893">MIEEQLRELKSLHEVVLEGTFNFRDIGGYKGVNNKKVKTGLFFRSDDLSQLTEHDCQRLVDMELRTIFDYRNQVERQLRPNKEVMNTQTLNYSPKAEVAVVASAEASSDQSKVEKLNKLAKTEQGRKMLVDRQMDMSQQMRDLVSLPESLIVYRALVNVLRREEQLPMVQHCHGGKDRTGWGSVILLMIFGVSDEDIKLDYLLTRAMNGVRNQRRLNEYKQYTEDRFVLDYLYSLMDTRIHYLESGFDEMFAVYGSKENYLIEGLGLSKEEIQLFQQKYMQ</sequence>
<dbReference type="InterPro" id="IPR029021">
    <property type="entry name" value="Prot-tyrosine_phosphatase-like"/>
</dbReference>
<dbReference type="AlphaFoldDB" id="A0AAQ3Y173"/>
<dbReference type="PANTHER" id="PTHR31126:SF1">
    <property type="entry name" value="TYROSINE SPECIFIC PROTEIN PHOSPHATASES DOMAIN-CONTAINING PROTEIN"/>
    <property type="match status" value="1"/>
</dbReference>
<gene>
    <name evidence="2" type="ORF">A5888_002160</name>
</gene>
<evidence type="ECO:0000256" key="1">
    <source>
        <dbReference type="ARBA" id="ARBA00009580"/>
    </source>
</evidence>
<dbReference type="Gene3D" id="3.90.190.10">
    <property type="entry name" value="Protein tyrosine phosphatase superfamily"/>
    <property type="match status" value="1"/>
</dbReference>
<dbReference type="RefSeq" id="WP_339102068.1">
    <property type="nucleotide sequence ID" value="NZ_CP147247.1"/>
</dbReference>